<gene>
    <name evidence="1" type="ORF">METZ01_LOCUS333280</name>
</gene>
<evidence type="ECO:0000313" key="1">
    <source>
        <dbReference type="EMBL" id="SVC80426.1"/>
    </source>
</evidence>
<dbReference type="PANTHER" id="PTHR43167">
    <property type="entry name" value="PUTATIVE (AFU_ORTHOLOGUE AFUA_6G01830)-RELATED"/>
    <property type="match status" value="1"/>
</dbReference>
<dbReference type="AlphaFoldDB" id="A0A382Q4V5"/>
<dbReference type="CDD" id="cd02440">
    <property type="entry name" value="AdoMet_MTases"/>
    <property type="match status" value="1"/>
</dbReference>
<name>A0A382Q4V5_9ZZZZ</name>
<reference evidence="1" key="1">
    <citation type="submission" date="2018-05" db="EMBL/GenBank/DDBJ databases">
        <authorList>
            <person name="Lanie J.A."/>
            <person name="Ng W.-L."/>
            <person name="Kazmierczak K.M."/>
            <person name="Andrzejewski T.M."/>
            <person name="Davidsen T.M."/>
            <person name="Wayne K.J."/>
            <person name="Tettelin H."/>
            <person name="Glass J.I."/>
            <person name="Rusch D."/>
            <person name="Podicherti R."/>
            <person name="Tsui H.-C.T."/>
            <person name="Winkler M.E."/>
        </authorList>
    </citation>
    <scope>NUCLEOTIDE SEQUENCE</scope>
</reference>
<dbReference type="Gene3D" id="3.40.50.150">
    <property type="entry name" value="Vaccinia Virus protein VP39"/>
    <property type="match status" value="1"/>
</dbReference>
<organism evidence="1">
    <name type="scientific">marine metagenome</name>
    <dbReference type="NCBI Taxonomy" id="408172"/>
    <lineage>
        <taxon>unclassified sequences</taxon>
        <taxon>metagenomes</taxon>
        <taxon>ecological metagenomes</taxon>
    </lineage>
</organism>
<sequence>MSQLSELLKSIWTLEDIDKDWESIKELRESMELPEFTGGVNPGDQRAIYYLARGFELNNILEIGTHLGCSTTHLALAIKDNPNAKITTVDIRDVNDTETDHSEHYIPHDFRGKNFSQFKSKYTPKECLGVLGLDDRVEFVMGDSVNFLTNTKETYDLIFLDGNHDFDVVLGEVPLAMKKLNQGGIILLHDYFPDCQPLWPKSSDVVCTGPFMAIKYLQRSYTKIHVEPCGELPWEVKYEGEHATSLAVGVLYE</sequence>
<protein>
    <recommendedName>
        <fullName evidence="2">Methyltransferase domain-containing protein</fullName>
    </recommendedName>
</protein>
<dbReference type="SUPFAM" id="SSF53335">
    <property type="entry name" value="S-adenosyl-L-methionine-dependent methyltransferases"/>
    <property type="match status" value="1"/>
</dbReference>
<dbReference type="InterPro" id="IPR029063">
    <property type="entry name" value="SAM-dependent_MTases_sf"/>
</dbReference>
<dbReference type="Pfam" id="PF13578">
    <property type="entry name" value="Methyltransf_24"/>
    <property type="match status" value="1"/>
</dbReference>
<dbReference type="PANTHER" id="PTHR43167:SF1">
    <property type="entry name" value="PUTATIVE (AFU_ORTHOLOGUE AFUA_6G01830)-RELATED"/>
    <property type="match status" value="1"/>
</dbReference>
<proteinExistence type="predicted"/>
<dbReference type="EMBL" id="UINC01111885">
    <property type="protein sequence ID" value="SVC80426.1"/>
    <property type="molecule type" value="Genomic_DNA"/>
</dbReference>
<accession>A0A382Q4V5</accession>
<evidence type="ECO:0008006" key="2">
    <source>
        <dbReference type="Google" id="ProtNLM"/>
    </source>
</evidence>